<reference evidence="2" key="1">
    <citation type="journal article" date="2019" name="Int. J. Syst. Evol. Microbiol.">
        <title>The Global Catalogue of Microorganisms (GCM) 10K type strain sequencing project: providing services to taxonomists for standard genome sequencing and annotation.</title>
        <authorList>
            <consortium name="The Broad Institute Genomics Platform"/>
            <consortium name="The Broad Institute Genome Sequencing Center for Infectious Disease"/>
            <person name="Wu L."/>
            <person name="Ma J."/>
        </authorList>
    </citation>
    <scope>NUCLEOTIDE SEQUENCE [LARGE SCALE GENOMIC DNA]</scope>
    <source>
        <strain evidence="2">JCM 15478</strain>
    </source>
</reference>
<evidence type="ECO:0000313" key="1">
    <source>
        <dbReference type="EMBL" id="GAA2087768.1"/>
    </source>
</evidence>
<dbReference type="Gene3D" id="3.40.1490.10">
    <property type="entry name" value="Bit1"/>
    <property type="match status" value="1"/>
</dbReference>
<dbReference type="SUPFAM" id="SSF102462">
    <property type="entry name" value="Peptidyl-tRNA hydrolase II"/>
    <property type="match status" value="1"/>
</dbReference>
<accession>A0ABP5HXK0</accession>
<gene>
    <name evidence="1" type="ORF">GCM10009801_50970</name>
</gene>
<keyword evidence="2" id="KW-1185">Reference proteome</keyword>
<dbReference type="RefSeq" id="WP_344531611.1">
    <property type="nucleotide sequence ID" value="NZ_BAAAPE010000013.1"/>
</dbReference>
<name>A0ABP5HXK0_9ACTN</name>
<dbReference type="InterPro" id="IPR023476">
    <property type="entry name" value="Pep_tRNA_hydro_II_dom_sf"/>
</dbReference>
<proteinExistence type="predicted"/>
<dbReference type="EMBL" id="BAAAPE010000013">
    <property type="protein sequence ID" value="GAA2087768.1"/>
    <property type="molecule type" value="Genomic_DNA"/>
</dbReference>
<evidence type="ECO:0000313" key="2">
    <source>
        <dbReference type="Proteomes" id="UP001500016"/>
    </source>
</evidence>
<organism evidence="1 2">
    <name type="scientific">Streptomyces albiaxialis</name>
    <dbReference type="NCBI Taxonomy" id="329523"/>
    <lineage>
        <taxon>Bacteria</taxon>
        <taxon>Bacillati</taxon>
        <taxon>Actinomycetota</taxon>
        <taxon>Actinomycetes</taxon>
        <taxon>Kitasatosporales</taxon>
        <taxon>Streptomycetaceae</taxon>
        <taxon>Streptomyces</taxon>
    </lineage>
</organism>
<dbReference type="Proteomes" id="UP001500016">
    <property type="component" value="Unassembled WGS sequence"/>
</dbReference>
<comment type="caution">
    <text evidence="1">The sequence shown here is derived from an EMBL/GenBank/DDBJ whole genome shotgun (WGS) entry which is preliminary data.</text>
</comment>
<dbReference type="Pfam" id="PF09391">
    <property type="entry name" value="DUF2000"/>
    <property type="match status" value="1"/>
</dbReference>
<sequence>MRFDTKIAVVVREDLADWQKLNVTAFLAGGVAHATEDVVGEAYEDGSGNRYLAMFREPVLCFAADAEGLSKAHGRALSRGLATALYTDEMFATDNDTDNRAAVRAVEAEKLSLAGLALYGPRNSVDRAVKGLKLHR</sequence>
<dbReference type="InterPro" id="IPR018988">
    <property type="entry name" value="DUF2000"/>
</dbReference>
<protein>
    <submittedName>
        <fullName evidence="1">DUF2000 domain-containing protein</fullName>
    </submittedName>
</protein>